<dbReference type="EMBL" id="SGPK01000584">
    <property type="protein sequence ID" value="THH01540.1"/>
    <property type="molecule type" value="Genomic_DNA"/>
</dbReference>
<dbReference type="Proteomes" id="UP000308199">
    <property type="component" value="Unassembled WGS sequence"/>
</dbReference>
<comment type="similarity">
    <text evidence="13">Belongs to the polysaccharide monooxygenase AA9 family.</text>
</comment>
<evidence type="ECO:0000256" key="3">
    <source>
        <dbReference type="ARBA" id="ARBA00022525"/>
    </source>
</evidence>
<dbReference type="PANTHER" id="PTHR33353">
    <property type="entry name" value="PUTATIVE (AFU_ORTHOLOGUE AFUA_1G12560)-RELATED"/>
    <property type="match status" value="1"/>
</dbReference>
<dbReference type="Gene3D" id="2.70.50.70">
    <property type="match status" value="1"/>
</dbReference>
<accession>A0A4S4KWW8</accession>
<evidence type="ECO:0000256" key="8">
    <source>
        <dbReference type="ARBA" id="ARBA00023008"/>
    </source>
</evidence>
<evidence type="ECO:0000313" key="17">
    <source>
        <dbReference type="EMBL" id="THH01540.1"/>
    </source>
</evidence>
<gene>
    <name evidence="17" type="ORF">EW145_g6893</name>
</gene>
<evidence type="ECO:0000256" key="1">
    <source>
        <dbReference type="ARBA" id="ARBA00001973"/>
    </source>
</evidence>
<dbReference type="InterPro" id="IPR005103">
    <property type="entry name" value="AA9_LPMO"/>
</dbReference>
<comment type="cofactor">
    <cofactor evidence="1">
        <name>Cu(2+)</name>
        <dbReference type="ChEBI" id="CHEBI:29036"/>
    </cofactor>
</comment>
<dbReference type="GO" id="GO:0004497">
    <property type="term" value="F:monooxygenase activity"/>
    <property type="evidence" value="ECO:0007669"/>
    <property type="project" value="UniProtKB-KW"/>
</dbReference>
<reference evidence="17 18" key="1">
    <citation type="submission" date="2019-02" db="EMBL/GenBank/DDBJ databases">
        <title>Genome sequencing of the rare red list fungi Phellinidium pouzarii.</title>
        <authorList>
            <person name="Buettner E."/>
            <person name="Kellner H."/>
        </authorList>
    </citation>
    <scope>NUCLEOTIDE SEQUENCE [LARGE SCALE GENOMIC DNA]</scope>
    <source>
        <strain evidence="17 18">DSM 108285</strain>
    </source>
</reference>
<dbReference type="EC" id="1.14.99.56" evidence="15"/>
<sequence length="88" mass="9256">MANCNGDCTNASPASLNLFKIDEAGLLSGTVANGEWGLGQTIAQKLVVDLDQTIPAALPNGNDMIRHETLAIHTPNQPAVLRGMRSTD</sequence>
<evidence type="ECO:0000256" key="14">
    <source>
        <dbReference type="ARBA" id="ARBA00045077"/>
    </source>
</evidence>
<name>A0A4S4KWW8_9AGAM</name>
<evidence type="ECO:0000256" key="15">
    <source>
        <dbReference type="ARBA" id="ARBA00047174"/>
    </source>
</evidence>
<evidence type="ECO:0000256" key="6">
    <source>
        <dbReference type="ARBA" id="ARBA00023001"/>
    </source>
</evidence>
<comment type="catalytic activity">
    <reaction evidence="14">
        <text>[(1-&gt;4)-beta-D-glucosyl]n+m + reduced acceptor + O2 = 4-dehydro-beta-D-glucosyl-[(1-&gt;4)-beta-D-glucosyl]n-1 + [(1-&gt;4)-beta-D-glucosyl]m + acceptor + H2O.</text>
        <dbReference type="EC" id="1.14.99.56"/>
    </reaction>
</comment>
<dbReference type="AlphaFoldDB" id="A0A4S4KWW8"/>
<keyword evidence="8" id="KW-0186">Copper</keyword>
<protein>
    <recommendedName>
        <fullName evidence="15">lytic cellulose monooxygenase (C4-dehydrogenating)</fullName>
        <ecNumber evidence="15">1.14.99.56</ecNumber>
    </recommendedName>
</protein>
<keyword evidence="7" id="KW-0560">Oxidoreductase</keyword>
<evidence type="ECO:0000259" key="16">
    <source>
        <dbReference type="Pfam" id="PF03443"/>
    </source>
</evidence>
<evidence type="ECO:0000256" key="13">
    <source>
        <dbReference type="ARBA" id="ARBA00044502"/>
    </source>
</evidence>
<comment type="subcellular location">
    <subcellularLocation>
        <location evidence="2">Secreted</location>
    </subcellularLocation>
</comment>
<keyword evidence="3" id="KW-0964">Secreted</keyword>
<dbReference type="GO" id="GO:0030245">
    <property type="term" value="P:cellulose catabolic process"/>
    <property type="evidence" value="ECO:0007669"/>
    <property type="project" value="UniProtKB-KW"/>
</dbReference>
<dbReference type="GO" id="GO:0046872">
    <property type="term" value="F:metal ion binding"/>
    <property type="evidence" value="ECO:0007669"/>
    <property type="project" value="UniProtKB-KW"/>
</dbReference>
<feature type="domain" description="Auxiliary Activity family 9 catalytic" evidence="16">
    <location>
        <begin position="1"/>
        <end position="77"/>
    </location>
</feature>
<dbReference type="GO" id="GO:0005576">
    <property type="term" value="C:extracellular region"/>
    <property type="evidence" value="ECO:0007669"/>
    <property type="project" value="UniProtKB-SubCell"/>
</dbReference>
<dbReference type="OrthoDB" id="4849160at2759"/>
<keyword evidence="18" id="KW-1185">Reference proteome</keyword>
<keyword evidence="10" id="KW-1015">Disulfide bond</keyword>
<evidence type="ECO:0000256" key="12">
    <source>
        <dbReference type="ARBA" id="ARBA00023326"/>
    </source>
</evidence>
<dbReference type="PANTHER" id="PTHR33353:SF10">
    <property type="entry name" value="ENDO-BETA-1,4-GLUCANASE D"/>
    <property type="match status" value="1"/>
</dbReference>
<evidence type="ECO:0000256" key="11">
    <source>
        <dbReference type="ARBA" id="ARBA00023277"/>
    </source>
</evidence>
<evidence type="ECO:0000256" key="9">
    <source>
        <dbReference type="ARBA" id="ARBA00023033"/>
    </source>
</evidence>
<keyword evidence="5" id="KW-0732">Signal</keyword>
<evidence type="ECO:0000256" key="10">
    <source>
        <dbReference type="ARBA" id="ARBA00023157"/>
    </source>
</evidence>
<dbReference type="Pfam" id="PF03443">
    <property type="entry name" value="AA9"/>
    <property type="match status" value="1"/>
</dbReference>
<evidence type="ECO:0000256" key="7">
    <source>
        <dbReference type="ARBA" id="ARBA00023002"/>
    </source>
</evidence>
<keyword evidence="9" id="KW-0503">Monooxygenase</keyword>
<keyword evidence="12" id="KW-0624">Polysaccharide degradation</keyword>
<dbReference type="InterPro" id="IPR049892">
    <property type="entry name" value="AA9"/>
</dbReference>
<comment type="caution">
    <text evidence="17">The sequence shown here is derived from an EMBL/GenBank/DDBJ whole genome shotgun (WGS) entry which is preliminary data.</text>
</comment>
<keyword evidence="6" id="KW-0136">Cellulose degradation</keyword>
<proteinExistence type="inferred from homology"/>
<evidence type="ECO:0000256" key="4">
    <source>
        <dbReference type="ARBA" id="ARBA00022723"/>
    </source>
</evidence>
<evidence type="ECO:0000256" key="2">
    <source>
        <dbReference type="ARBA" id="ARBA00004613"/>
    </source>
</evidence>
<keyword evidence="4" id="KW-0479">Metal-binding</keyword>
<organism evidence="17 18">
    <name type="scientific">Phellinidium pouzarii</name>
    <dbReference type="NCBI Taxonomy" id="167371"/>
    <lineage>
        <taxon>Eukaryota</taxon>
        <taxon>Fungi</taxon>
        <taxon>Dikarya</taxon>
        <taxon>Basidiomycota</taxon>
        <taxon>Agaricomycotina</taxon>
        <taxon>Agaricomycetes</taxon>
        <taxon>Hymenochaetales</taxon>
        <taxon>Hymenochaetaceae</taxon>
        <taxon>Phellinidium</taxon>
    </lineage>
</organism>
<evidence type="ECO:0000313" key="18">
    <source>
        <dbReference type="Proteomes" id="UP000308199"/>
    </source>
</evidence>
<evidence type="ECO:0000256" key="5">
    <source>
        <dbReference type="ARBA" id="ARBA00022729"/>
    </source>
</evidence>
<keyword evidence="11" id="KW-0119">Carbohydrate metabolism</keyword>